<feature type="region of interest" description="Disordered" evidence="1">
    <location>
        <begin position="1"/>
        <end position="42"/>
    </location>
</feature>
<comment type="caution">
    <text evidence="2">The sequence shown here is derived from an EMBL/GenBank/DDBJ whole genome shotgun (WGS) entry which is preliminary data.</text>
</comment>
<feature type="region of interest" description="Disordered" evidence="1">
    <location>
        <begin position="236"/>
        <end position="299"/>
    </location>
</feature>
<feature type="region of interest" description="Disordered" evidence="1">
    <location>
        <begin position="319"/>
        <end position="386"/>
    </location>
</feature>
<evidence type="ECO:0000256" key="1">
    <source>
        <dbReference type="SAM" id="MobiDB-lite"/>
    </source>
</evidence>
<feature type="region of interest" description="Disordered" evidence="1">
    <location>
        <begin position="55"/>
        <end position="87"/>
    </location>
</feature>
<feature type="region of interest" description="Disordered" evidence="1">
    <location>
        <begin position="199"/>
        <end position="223"/>
    </location>
</feature>
<proteinExistence type="predicted"/>
<reference evidence="2" key="1">
    <citation type="submission" date="2020-11" db="EMBL/GenBank/DDBJ databases">
        <authorList>
            <consortium name="DOE Joint Genome Institute"/>
            <person name="Ahrendt S."/>
            <person name="Riley R."/>
            <person name="Andreopoulos W."/>
            <person name="Labutti K."/>
            <person name="Pangilinan J."/>
            <person name="Ruiz-Duenas F.J."/>
            <person name="Barrasa J.M."/>
            <person name="Sanchez-Garcia M."/>
            <person name="Camarero S."/>
            <person name="Miyauchi S."/>
            <person name="Serrano A."/>
            <person name="Linde D."/>
            <person name="Babiker R."/>
            <person name="Drula E."/>
            <person name="Ayuso-Fernandez I."/>
            <person name="Pacheco R."/>
            <person name="Padilla G."/>
            <person name="Ferreira P."/>
            <person name="Barriuso J."/>
            <person name="Kellner H."/>
            <person name="Castanera R."/>
            <person name="Alfaro M."/>
            <person name="Ramirez L."/>
            <person name="Pisabarro A.G."/>
            <person name="Kuo A."/>
            <person name="Tritt A."/>
            <person name="Lipzen A."/>
            <person name="He G."/>
            <person name="Yan M."/>
            <person name="Ng V."/>
            <person name="Cullen D."/>
            <person name="Martin F."/>
            <person name="Rosso M.-N."/>
            <person name="Henrissat B."/>
            <person name="Hibbett D."/>
            <person name="Martinez A.T."/>
            <person name="Grigoriev I.V."/>
        </authorList>
    </citation>
    <scope>NUCLEOTIDE SEQUENCE</scope>
    <source>
        <strain evidence="2">CIRM-BRFM 674</strain>
    </source>
</reference>
<dbReference type="EMBL" id="MU155268">
    <property type="protein sequence ID" value="KAF9477228.1"/>
    <property type="molecule type" value="Genomic_DNA"/>
</dbReference>
<evidence type="ECO:0000313" key="3">
    <source>
        <dbReference type="Proteomes" id="UP000807469"/>
    </source>
</evidence>
<feature type="compositionally biased region" description="Polar residues" evidence="1">
    <location>
        <begin position="376"/>
        <end position="386"/>
    </location>
</feature>
<feature type="compositionally biased region" description="Polar residues" evidence="1">
    <location>
        <begin position="238"/>
        <end position="249"/>
    </location>
</feature>
<feature type="compositionally biased region" description="Low complexity" evidence="1">
    <location>
        <begin position="272"/>
        <end position="299"/>
    </location>
</feature>
<feature type="compositionally biased region" description="Basic and acidic residues" evidence="1">
    <location>
        <begin position="202"/>
        <end position="214"/>
    </location>
</feature>
<sequence>MSETSSDSPSVVIHPISPSSSLSSALSEPHSDPTSDEEPDLGAFNAVLREWTHLQPPPRIPIQIRSATSSTTPTFQPSVTGSDIRSEHSINTRISALSGISSFTRPPSSSAQPDGSTVWAQAPIASYLLSVTPSNDDEEGSPGGEGEYTPNSMASTGLTVEIESETDFDESNGRVESSPYPFPSDFGVSGVAMPVPLQVETTRIDSRETEHLEEASSTSVDRTFTVTTIRSVGDTESRLTSVQLQSQLRPTPTTEPSTSSLSNYASHSPAYPSNRSRNPIPPRTVSDSSVTTSGSASSSDLSLISYQISEAPSLPLVEESSSISASTDSSSIASTSMGLKTQRSMPTTASASTASLGTQRPQQQQQQFQPQVAPSDASNLSSTGSPLINPYSSVGFGSPLPNPYSPLPMPTSEPPAPLNHNRRPMLRTVWRQDIVDDLGTPDQPPSETLLFEPPRQWQKEFQPIVDDNDEDIQDMCLHTITLGPQC</sequence>
<keyword evidence="3" id="KW-1185">Reference proteome</keyword>
<accession>A0A9P5YWT6</accession>
<feature type="compositionally biased region" description="Low complexity" evidence="1">
    <location>
        <begin position="320"/>
        <end position="336"/>
    </location>
</feature>
<name>A0A9P5YWT6_9AGAR</name>
<feature type="compositionally biased region" description="Low complexity" evidence="1">
    <location>
        <begin position="1"/>
        <end position="28"/>
    </location>
</feature>
<organism evidence="2 3">
    <name type="scientific">Pholiota conissans</name>
    <dbReference type="NCBI Taxonomy" id="109636"/>
    <lineage>
        <taxon>Eukaryota</taxon>
        <taxon>Fungi</taxon>
        <taxon>Dikarya</taxon>
        <taxon>Basidiomycota</taxon>
        <taxon>Agaricomycotina</taxon>
        <taxon>Agaricomycetes</taxon>
        <taxon>Agaricomycetidae</taxon>
        <taxon>Agaricales</taxon>
        <taxon>Agaricineae</taxon>
        <taxon>Strophariaceae</taxon>
        <taxon>Pholiota</taxon>
    </lineage>
</organism>
<feature type="region of interest" description="Disordered" evidence="1">
    <location>
        <begin position="129"/>
        <end position="183"/>
    </location>
</feature>
<dbReference type="OrthoDB" id="3069972at2759"/>
<dbReference type="AlphaFoldDB" id="A0A9P5YWT6"/>
<feature type="compositionally biased region" description="Polar residues" evidence="1">
    <location>
        <begin position="337"/>
        <end position="346"/>
    </location>
</feature>
<dbReference type="Proteomes" id="UP000807469">
    <property type="component" value="Unassembled WGS sequence"/>
</dbReference>
<feature type="compositionally biased region" description="Polar residues" evidence="1">
    <location>
        <begin position="66"/>
        <end position="83"/>
    </location>
</feature>
<feature type="compositionally biased region" description="Low complexity" evidence="1">
    <location>
        <begin position="250"/>
        <end position="262"/>
    </location>
</feature>
<protein>
    <submittedName>
        <fullName evidence="2">Uncharacterized protein</fullName>
    </submittedName>
</protein>
<evidence type="ECO:0000313" key="2">
    <source>
        <dbReference type="EMBL" id="KAF9477228.1"/>
    </source>
</evidence>
<feature type="compositionally biased region" description="Low complexity" evidence="1">
    <location>
        <begin position="347"/>
        <end position="371"/>
    </location>
</feature>
<gene>
    <name evidence="2" type="ORF">BDN70DRAFT_118623</name>
</gene>
<feature type="compositionally biased region" description="Polar residues" evidence="1">
    <location>
        <begin position="149"/>
        <end position="158"/>
    </location>
</feature>